<dbReference type="PROSITE" id="PS51257">
    <property type="entry name" value="PROKAR_LIPOPROTEIN"/>
    <property type="match status" value="1"/>
</dbReference>
<dbReference type="SUPFAM" id="SSF51905">
    <property type="entry name" value="FAD/NAD(P)-binding domain"/>
    <property type="match status" value="1"/>
</dbReference>
<keyword evidence="4" id="KW-0560">Oxidoreductase</keyword>
<dbReference type="GO" id="GO:0033765">
    <property type="term" value="F:steroid dehydrogenase activity, acting on the CH-CH group of donors"/>
    <property type="evidence" value="ECO:0007669"/>
    <property type="project" value="UniProtKB-ARBA"/>
</dbReference>
<evidence type="ECO:0000313" key="7">
    <source>
        <dbReference type="Proteomes" id="UP000294911"/>
    </source>
</evidence>
<dbReference type="RefSeq" id="WP_132879990.1">
    <property type="nucleotide sequence ID" value="NZ_SLXQ01000016.1"/>
</dbReference>
<sequence length="540" mass="56961">MRSDTDELDADLVVVGFGAAGACAAIEAADAGAAVLVLDRFGGGGTSAVSGGVVYAGGGTAIQHGAGVRDSPEAMYQYLRMEVGDAVSSATLRRFCAESSGMMDWLSGLGVPFASSLCPDKTSYPSNRHYLYYSGSERSEPFASAAEPAPRGHRAHGRGTSGATLFTALARAVRARGVAVYRQTTVTSLTRDEAGRVTGVLARTLRDAPGWARLAHRLLSRYAAKPGLYVPALGRALRRRAARLDQRFGRALRVRARSGVVLAAGGFVANREMMRQHAPAYRGCLPLGTPGDDGGGLWLGIRAGGATAKLDRLSAWRFVTPPTALVEGLLVDRAGQRICDESRYGAAIGAAILERTDAAAWLLIDRRIRAAALRQLRGPMLWFQRLQGWYLLRAGAHTAWSLDELAERVGIEADGLRETVRGYHRALADGEPDPAGKRGATPLDSPPYTLLDVSIRPNPGYPCPVLTLGGLVVNERTGAVRAEDGTDIPGLYAAGRVAVGLCANSYVSGLSLADCVFSGRRAGVAAIAAARGVDTNKNMF</sequence>
<dbReference type="InterPro" id="IPR003953">
    <property type="entry name" value="FAD-dep_OxRdtase_2_FAD-bd"/>
</dbReference>
<protein>
    <submittedName>
        <fullName evidence="6">3-oxo-5alpha-steroid 4-dehydrogenase</fullName>
    </submittedName>
</protein>
<evidence type="ECO:0000256" key="1">
    <source>
        <dbReference type="ARBA" id="ARBA00001974"/>
    </source>
</evidence>
<comment type="cofactor">
    <cofactor evidence="1">
        <name>FAD</name>
        <dbReference type="ChEBI" id="CHEBI:57692"/>
    </cofactor>
</comment>
<comment type="caution">
    <text evidence="6">The sequence shown here is derived from an EMBL/GenBank/DDBJ whole genome shotgun (WGS) entry which is preliminary data.</text>
</comment>
<proteinExistence type="predicted"/>
<dbReference type="NCBIfam" id="NF005511">
    <property type="entry name" value="PRK07121.1-4"/>
    <property type="match status" value="1"/>
</dbReference>
<dbReference type="Pfam" id="PF00890">
    <property type="entry name" value="FAD_binding_2"/>
    <property type="match status" value="1"/>
</dbReference>
<keyword evidence="3" id="KW-0274">FAD</keyword>
<dbReference type="InterPro" id="IPR027477">
    <property type="entry name" value="Succ_DH/fumarate_Rdtase_cat_sf"/>
</dbReference>
<name>A0A4R2QE95_9PSEU</name>
<keyword evidence="2" id="KW-0285">Flavoprotein</keyword>
<evidence type="ECO:0000259" key="5">
    <source>
        <dbReference type="Pfam" id="PF00890"/>
    </source>
</evidence>
<dbReference type="InterPro" id="IPR050315">
    <property type="entry name" value="FAD-oxidoreductase_2"/>
</dbReference>
<dbReference type="PANTHER" id="PTHR43400:SF10">
    <property type="entry name" value="3-OXOSTEROID 1-DEHYDROGENASE"/>
    <property type="match status" value="1"/>
</dbReference>
<reference evidence="6 7" key="1">
    <citation type="submission" date="2019-03" db="EMBL/GenBank/DDBJ databases">
        <title>Genomic Encyclopedia of Type Strains, Phase IV (KMG-IV): sequencing the most valuable type-strain genomes for metagenomic binning, comparative biology and taxonomic classification.</title>
        <authorList>
            <person name="Goeker M."/>
        </authorList>
    </citation>
    <scope>NUCLEOTIDE SEQUENCE [LARGE SCALE GENOMIC DNA]</scope>
    <source>
        <strain evidence="6 7">DSM 45765</strain>
    </source>
</reference>
<dbReference type="PANTHER" id="PTHR43400">
    <property type="entry name" value="FUMARATE REDUCTASE"/>
    <property type="match status" value="1"/>
</dbReference>
<organism evidence="6 7">
    <name type="scientific">Tamaricihabitans halophyticus</name>
    <dbReference type="NCBI Taxonomy" id="1262583"/>
    <lineage>
        <taxon>Bacteria</taxon>
        <taxon>Bacillati</taxon>
        <taxon>Actinomycetota</taxon>
        <taxon>Actinomycetes</taxon>
        <taxon>Pseudonocardiales</taxon>
        <taxon>Pseudonocardiaceae</taxon>
        <taxon>Tamaricihabitans</taxon>
    </lineage>
</organism>
<evidence type="ECO:0000256" key="2">
    <source>
        <dbReference type="ARBA" id="ARBA00022630"/>
    </source>
</evidence>
<dbReference type="OrthoDB" id="9813348at2"/>
<dbReference type="Gene3D" id="3.50.50.60">
    <property type="entry name" value="FAD/NAD(P)-binding domain"/>
    <property type="match status" value="3"/>
</dbReference>
<dbReference type="Proteomes" id="UP000294911">
    <property type="component" value="Unassembled WGS sequence"/>
</dbReference>
<dbReference type="Gene3D" id="3.90.700.10">
    <property type="entry name" value="Succinate dehydrogenase/fumarate reductase flavoprotein, catalytic domain"/>
    <property type="match status" value="1"/>
</dbReference>
<dbReference type="SUPFAM" id="SSF56425">
    <property type="entry name" value="Succinate dehydrogenase/fumarate reductase flavoprotein, catalytic domain"/>
    <property type="match status" value="1"/>
</dbReference>
<evidence type="ECO:0000256" key="3">
    <source>
        <dbReference type="ARBA" id="ARBA00022827"/>
    </source>
</evidence>
<dbReference type="InterPro" id="IPR036188">
    <property type="entry name" value="FAD/NAD-bd_sf"/>
</dbReference>
<dbReference type="EMBL" id="SLXQ01000016">
    <property type="protein sequence ID" value="TCP45361.1"/>
    <property type="molecule type" value="Genomic_DNA"/>
</dbReference>
<dbReference type="AlphaFoldDB" id="A0A4R2QE95"/>
<gene>
    <name evidence="6" type="ORF">EV191_1163</name>
</gene>
<keyword evidence="7" id="KW-1185">Reference proteome</keyword>
<evidence type="ECO:0000256" key="4">
    <source>
        <dbReference type="ARBA" id="ARBA00023002"/>
    </source>
</evidence>
<dbReference type="GO" id="GO:0008202">
    <property type="term" value="P:steroid metabolic process"/>
    <property type="evidence" value="ECO:0007669"/>
    <property type="project" value="UniProtKB-ARBA"/>
</dbReference>
<feature type="domain" description="FAD-dependent oxidoreductase 2 FAD-binding" evidence="5">
    <location>
        <begin position="11"/>
        <end position="500"/>
    </location>
</feature>
<evidence type="ECO:0000313" key="6">
    <source>
        <dbReference type="EMBL" id="TCP45361.1"/>
    </source>
</evidence>
<accession>A0A4R2QE95</accession>